<dbReference type="AlphaFoldDB" id="A0A2H4U5W8"/>
<gene>
    <name evidence="1" type="ORF">BK798_03330</name>
</gene>
<protein>
    <submittedName>
        <fullName evidence="1">Uncharacterized protein</fullName>
    </submittedName>
</protein>
<name>A0A2H4U5W8_METSM</name>
<evidence type="ECO:0000313" key="2">
    <source>
        <dbReference type="Proteomes" id="UP000232133"/>
    </source>
</evidence>
<reference evidence="1 2" key="1">
    <citation type="submission" date="2016-10" db="EMBL/GenBank/DDBJ databases">
        <authorList>
            <person name="Varghese N."/>
        </authorList>
    </citation>
    <scope>NUCLEOTIDE SEQUENCE [LARGE SCALE GENOMIC DNA]</scope>
    <source>
        <strain evidence="1 2">KB11</strain>
    </source>
</reference>
<dbReference type="RefSeq" id="WP_100815348.1">
    <property type="nucleotide sequence ID" value="NZ_CP017803.1"/>
</dbReference>
<organism evidence="1 2">
    <name type="scientific">Methanobrevibacter smithii</name>
    <dbReference type="NCBI Taxonomy" id="2173"/>
    <lineage>
        <taxon>Archaea</taxon>
        <taxon>Methanobacteriati</taxon>
        <taxon>Methanobacteriota</taxon>
        <taxon>Methanomada group</taxon>
        <taxon>Methanobacteria</taxon>
        <taxon>Methanobacteriales</taxon>
        <taxon>Methanobacteriaceae</taxon>
        <taxon>Methanobrevibacter</taxon>
    </lineage>
</organism>
<dbReference type="GeneID" id="35118376"/>
<accession>A0A2H4U5W8</accession>
<dbReference type="Proteomes" id="UP000232133">
    <property type="component" value="Chromosome"/>
</dbReference>
<evidence type="ECO:0000313" key="1">
    <source>
        <dbReference type="EMBL" id="ATZ59511.1"/>
    </source>
</evidence>
<dbReference type="EMBL" id="CP017803">
    <property type="protein sequence ID" value="ATZ59511.1"/>
    <property type="molecule type" value="Genomic_DNA"/>
</dbReference>
<proteinExistence type="predicted"/>
<sequence>MDDNDISPYITLTKVRSGERLQIEQKYVKIREGQNKVMAVSYQAPIYEIIELERFFENFPPSEKIKFNIGGTGSIGVNFRGIIEGGQKNFSKNIDHKIILLEEYKCPKKDEYAVPKRSSRFVPKVNQKSK</sequence>